<keyword evidence="6 11" id="KW-0732">Signal</keyword>
<evidence type="ECO:0000313" key="13">
    <source>
        <dbReference type="EMBL" id="KAK7446281.1"/>
    </source>
</evidence>
<dbReference type="Pfam" id="PF02102">
    <property type="entry name" value="Peptidase_M35"/>
    <property type="match status" value="1"/>
</dbReference>
<evidence type="ECO:0000256" key="7">
    <source>
        <dbReference type="ARBA" id="ARBA00022801"/>
    </source>
</evidence>
<gene>
    <name evidence="13" type="ORF">VKT23_014486</name>
    <name evidence="12" type="ORF">VKT23_018866</name>
</gene>
<keyword evidence="7 11" id="KW-0378">Hydrolase</keyword>
<keyword evidence="11" id="KW-0964">Secreted</keyword>
<accession>A0ABR1J4P3</accession>
<evidence type="ECO:0000256" key="9">
    <source>
        <dbReference type="ARBA" id="ARBA00023049"/>
    </source>
</evidence>
<comment type="subcellular location">
    <subcellularLocation>
        <location evidence="11">Secreted</location>
    </subcellularLocation>
</comment>
<protein>
    <recommendedName>
        <fullName evidence="11">Neutral protease 2</fullName>
        <ecNumber evidence="11">3.4.24.39</ecNumber>
    </recommendedName>
    <alternativeName>
        <fullName evidence="11">Deuterolysin</fullName>
    </alternativeName>
</protein>
<reference evidence="13 14" key="1">
    <citation type="submission" date="2024-01" db="EMBL/GenBank/DDBJ databases">
        <title>A draft genome for the cacao thread blight pathogen Marasmiellus scandens.</title>
        <authorList>
            <person name="Baruah I.K."/>
            <person name="Leung J."/>
            <person name="Bukari Y."/>
            <person name="Amoako-Attah I."/>
            <person name="Meinhardt L.W."/>
            <person name="Bailey B.A."/>
            <person name="Cohen S.P."/>
        </authorList>
    </citation>
    <scope>NUCLEOTIDE SEQUENCE [LARGE SCALE GENOMIC DNA]</scope>
    <source>
        <strain evidence="13 14">GH-19</strain>
    </source>
</reference>
<keyword evidence="14" id="KW-1185">Reference proteome</keyword>
<keyword evidence="3 11" id="KW-0645">Protease</keyword>
<dbReference type="InterPro" id="IPR001384">
    <property type="entry name" value="Peptidase_M35"/>
</dbReference>
<dbReference type="Gene3D" id="2.60.40.2970">
    <property type="match status" value="1"/>
</dbReference>
<evidence type="ECO:0000256" key="4">
    <source>
        <dbReference type="ARBA" id="ARBA00022685"/>
    </source>
</evidence>
<dbReference type="InterPro" id="IPR024079">
    <property type="entry name" value="MetalloPept_cat_dom_sf"/>
</dbReference>
<dbReference type="PRINTS" id="PR00768">
    <property type="entry name" value="DEUTEROLYSIN"/>
</dbReference>
<dbReference type="EMBL" id="JBANRG010000090">
    <property type="protein sequence ID" value="KAK7436844.1"/>
    <property type="molecule type" value="Genomic_DNA"/>
</dbReference>
<comment type="function">
    <text evidence="11">Secreted metalloproteinase that allows assimilation of proteinaceous substrates. Shows high activities on basic nuclear substrates such as histone and protamine.</text>
</comment>
<evidence type="ECO:0000256" key="10">
    <source>
        <dbReference type="ARBA" id="ARBA00023145"/>
    </source>
</evidence>
<keyword evidence="10" id="KW-0865">Zymogen</keyword>
<comment type="catalytic activity">
    <reaction evidence="1 11">
        <text>Preferential cleavage of bonds with hydrophobic residues in P1'. Also 3-Asn-|-Gln-4 and 8-Gly-|-Ser-9 bonds in insulin B chain.</text>
        <dbReference type="EC" id="3.4.24.39"/>
    </reaction>
</comment>
<evidence type="ECO:0000256" key="6">
    <source>
        <dbReference type="ARBA" id="ARBA00022729"/>
    </source>
</evidence>
<keyword evidence="4 11" id="KW-0165">Cleavage on pair of basic residues</keyword>
<dbReference type="EC" id="3.4.24.39" evidence="11"/>
<dbReference type="Proteomes" id="UP001498398">
    <property type="component" value="Unassembled WGS sequence"/>
</dbReference>
<organism evidence="13 14">
    <name type="scientific">Marasmiellus scandens</name>
    <dbReference type="NCBI Taxonomy" id="2682957"/>
    <lineage>
        <taxon>Eukaryota</taxon>
        <taxon>Fungi</taxon>
        <taxon>Dikarya</taxon>
        <taxon>Basidiomycota</taxon>
        <taxon>Agaricomycotina</taxon>
        <taxon>Agaricomycetes</taxon>
        <taxon>Agaricomycetidae</taxon>
        <taxon>Agaricales</taxon>
        <taxon>Marasmiineae</taxon>
        <taxon>Omphalotaceae</taxon>
        <taxon>Marasmiellus</taxon>
    </lineage>
</organism>
<name>A0ABR1J4P3_9AGAR</name>
<dbReference type="PANTHER" id="PTHR37016:SF3">
    <property type="entry name" value="NEUTRAL PROTEASE 2-RELATED"/>
    <property type="match status" value="1"/>
</dbReference>
<feature type="chain" id="PRO_5044949061" description="Neutral protease 2" evidence="11">
    <location>
        <begin position="18"/>
        <end position="358"/>
    </location>
</feature>
<dbReference type="CDD" id="cd11008">
    <property type="entry name" value="M35_deuterolysin_like"/>
    <property type="match status" value="1"/>
</dbReference>
<dbReference type="PANTHER" id="PTHR37016">
    <property type="match status" value="1"/>
</dbReference>
<dbReference type="Gene3D" id="3.40.390.10">
    <property type="entry name" value="Collagenase (Catalytic Domain)"/>
    <property type="match status" value="1"/>
</dbReference>
<sequence>MFALSFVALVLASTAAAGPLKRYNGLSVSLAGPAADVSSLDELKFSASVTNNGAEDIKVLKYGTILDSELPTRSFTVTKEGAEVAFTGIRLSVSLEDADDTAFAVIPAGETVTVTHDVSSVFDFASAGAGSFTFEPVQTFQIAGAEAEVKSIVQMDKVAASSAPSVTVNISGDLAKRELPLNKRATNICNSASQRSFIDASYTEAKQLASIASSYIGSNGANSLYTSYYKTNPTSTIRSVFNAVANENSNSRTLSCVDSFNACSSGVIAYTLIATTNIYYCSIFFNEVATSRLCSGTSVASRNVRGGTTLHELTHAVAGTDDIGYGCSFDQGLSASNARVNADNYNCFSTQVYANTQC</sequence>
<comment type="cofactor">
    <cofactor evidence="11">
        <name>Zn(2+)</name>
        <dbReference type="ChEBI" id="CHEBI:29105"/>
    </cofactor>
    <text evidence="11">Binds 1 zinc ion per subunit.</text>
</comment>
<keyword evidence="8 11" id="KW-0862">Zinc</keyword>
<dbReference type="EMBL" id="JBANRG010000044">
    <property type="protein sequence ID" value="KAK7446281.1"/>
    <property type="molecule type" value="Genomic_DNA"/>
</dbReference>
<proteinExistence type="inferred from homology"/>
<evidence type="ECO:0000313" key="14">
    <source>
        <dbReference type="Proteomes" id="UP001498398"/>
    </source>
</evidence>
<evidence type="ECO:0000256" key="2">
    <source>
        <dbReference type="ARBA" id="ARBA00010279"/>
    </source>
</evidence>
<keyword evidence="9 11" id="KW-0482">Metalloprotease</keyword>
<feature type="signal peptide" evidence="11">
    <location>
        <begin position="1"/>
        <end position="17"/>
    </location>
</feature>
<evidence type="ECO:0000256" key="8">
    <source>
        <dbReference type="ARBA" id="ARBA00022833"/>
    </source>
</evidence>
<evidence type="ECO:0000256" key="3">
    <source>
        <dbReference type="ARBA" id="ARBA00022670"/>
    </source>
</evidence>
<dbReference type="SUPFAM" id="SSF55486">
    <property type="entry name" value="Metalloproteases ('zincins'), catalytic domain"/>
    <property type="match status" value="1"/>
</dbReference>
<evidence type="ECO:0000313" key="12">
    <source>
        <dbReference type="EMBL" id="KAK7436844.1"/>
    </source>
</evidence>
<comment type="caution">
    <text evidence="13">The sequence shown here is derived from an EMBL/GenBank/DDBJ whole genome shotgun (WGS) entry which is preliminary data.</text>
</comment>
<evidence type="ECO:0000256" key="11">
    <source>
        <dbReference type="RuleBase" id="RU361126"/>
    </source>
</evidence>
<evidence type="ECO:0000256" key="5">
    <source>
        <dbReference type="ARBA" id="ARBA00022723"/>
    </source>
</evidence>
<dbReference type="InterPro" id="IPR050414">
    <property type="entry name" value="Fungal_M35_metalloproteases"/>
</dbReference>
<keyword evidence="5 11" id="KW-0479">Metal-binding</keyword>
<evidence type="ECO:0000256" key="1">
    <source>
        <dbReference type="ARBA" id="ARBA00001187"/>
    </source>
</evidence>
<comment type="similarity">
    <text evidence="2 11">Belongs to the peptidase M35 family.</text>
</comment>